<dbReference type="Proteomes" id="UP000541535">
    <property type="component" value="Unassembled WGS sequence"/>
</dbReference>
<evidence type="ECO:0000313" key="1">
    <source>
        <dbReference type="EMBL" id="MBB3118401.1"/>
    </source>
</evidence>
<reference evidence="1 2" key="1">
    <citation type="submission" date="2020-08" db="EMBL/GenBank/DDBJ databases">
        <title>Genomic Encyclopedia of Type Strains, Phase III (KMG-III): the genomes of soil and plant-associated and newly described type strains.</title>
        <authorList>
            <person name="Whitman W."/>
        </authorList>
    </citation>
    <scope>NUCLEOTIDE SEQUENCE [LARGE SCALE GENOMIC DNA]</scope>
    <source>
        <strain evidence="1 2">CECT 8897</strain>
    </source>
</reference>
<evidence type="ECO:0000313" key="2">
    <source>
        <dbReference type="Proteomes" id="UP000541535"/>
    </source>
</evidence>
<sequence>MVEMTFEMTEEIEDRLNEISQRHHVPIGEAIRLGLCLLSIADREFGKGNSLAVVHEDGDKIEPVYVLESVFC</sequence>
<protein>
    <recommendedName>
        <fullName evidence="3">CopG family transcriptional regulator</fullName>
    </recommendedName>
</protein>
<accession>A0A7W5FTB0</accession>
<proteinExistence type="predicted"/>
<keyword evidence="2" id="KW-1185">Reference proteome</keyword>
<gene>
    <name evidence="1" type="ORF">FHS03_001432</name>
</gene>
<dbReference type="RefSeq" id="WP_183440320.1">
    <property type="nucleotide sequence ID" value="NZ_JACHXD010000003.1"/>
</dbReference>
<name>A0A7W5FTB0_9BURK</name>
<dbReference type="EMBL" id="JACHXD010000003">
    <property type="protein sequence ID" value="MBB3118401.1"/>
    <property type="molecule type" value="Genomic_DNA"/>
</dbReference>
<evidence type="ECO:0008006" key="3">
    <source>
        <dbReference type="Google" id="ProtNLM"/>
    </source>
</evidence>
<organism evidence="1 2">
    <name type="scientific">Pseudoduganella violacea</name>
    <dbReference type="NCBI Taxonomy" id="1715466"/>
    <lineage>
        <taxon>Bacteria</taxon>
        <taxon>Pseudomonadati</taxon>
        <taxon>Pseudomonadota</taxon>
        <taxon>Betaproteobacteria</taxon>
        <taxon>Burkholderiales</taxon>
        <taxon>Oxalobacteraceae</taxon>
        <taxon>Telluria group</taxon>
        <taxon>Pseudoduganella</taxon>
    </lineage>
</organism>
<dbReference type="AlphaFoldDB" id="A0A7W5FTB0"/>
<comment type="caution">
    <text evidence="1">The sequence shown here is derived from an EMBL/GenBank/DDBJ whole genome shotgun (WGS) entry which is preliminary data.</text>
</comment>